<evidence type="ECO:0000256" key="2">
    <source>
        <dbReference type="ARBA" id="ARBA00022692"/>
    </source>
</evidence>
<dbReference type="SUPFAM" id="SSF161098">
    <property type="entry name" value="MetI-like"/>
    <property type="match status" value="1"/>
</dbReference>
<dbReference type="PROSITE" id="PS50928">
    <property type="entry name" value="ABC_TM1"/>
    <property type="match status" value="1"/>
</dbReference>
<evidence type="ECO:0000256" key="4">
    <source>
        <dbReference type="ARBA" id="ARBA00023136"/>
    </source>
</evidence>
<dbReference type="AlphaFoldDB" id="A0A849A1H4"/>
<evidence type="ECO:0000259" key="6">
    <source>
        <dbReference type="PROSITE" id="PS50928"/>
    </source>
</evidence>
<feature type="domain" description="ABC transmembrane type-1" evidence="6">
    <location>
        <begin position="78"/>
        <end position="294"/>
    </location>
</feature>
<evidence type="ECO:0000313" key="8">
    <source>
        <dbReference type="Proteomes" id="UP000562984"/>
    </source>
</evidence>
<feature type="transmembrane region" description="Helical" evidence="5">
    <location>
        <begin position="126"/>
        <end position="147"/>
    </location>
</feature>
<dbReference type="PANTHER" id="PTHR43376">
    <property type="entry name" value="OLIGOPEPTIDE TRANSPORT SYSTEM PERMEASE PROTEIN"/>
    <property type="match status" value="1"/>
</dbReference>
<evidence type="ECO:0000256" key="1">
    <source>
        <dbReference type="ARBA" id="ARBA00004141"/>
    </source>
</evidence>
<dbReference type="Pfam" id="PF00528">
    <property type="entry name" value="BPD_transp_1"/>
    <property type="match status" value="1"/>
</dbReference>
<dbReference type="InterPro" id="IPR000515">
    <property type="entry name" value="MetI-like"/>
</dbReference>
<accession>A0A849A1H4</accession>
<dbReference type="GO" id="GO:0055085">
    <property type="term" value="P:transmembrane transport"/>
    <property type="evidence" value="ECO:0007669"/>
    <property type="project" value="InterPro"/>
</dbReference>
<dbReference type="PANTHER" id="PTHR43376:SF1">
    <property type="entry name" value="OLIGOPEPTIDE TRANSPORT SYSTEM PERMEASE PROTEIN"/>
    <property type="match status" value="1"/>
</dbReference>
<dbReference type="Proteomes" id="UP000562984">
    <property type="component" value="Unassembled WGS sequence"/>
</dbReference>
<evidence type="ECO:0000313" key="7">
    <source>
        <dbReference type="EMBL" id="NNG34425.1"/>
    </source>
</evidence>
<comment type="similarity">
    <text evidence="5">Belongs to the binding-protein-dependent transport system permease family.</text>
</comment>
<feature type="transmembrane region" description="Helical" evidence="5">
    <location>
        <begin position="82"/>
        <end position="105"/>
    </location>
</feature>
<keyword evidence="8" id="KW-1185">Reference proteome</keyword>
<evidence type="ECO:0000256" key="3">
    <source>
        <dbReference type="ARBA" id="ARBA00022989"/>
    </source>
</evidence>
<name>A0A849A1H4_9ACTN</name>
<reference evidence="7 8" key="1">
    <citation type="submission" date="2020-05" db="EMBL/GenBank/DDBJ databases">
        <title>Nakamurella sp. DB0629 isolated from air conditioner.</title>
        <authorList>
            <person name="Kim D.H."/>
            <person name="Kim D.-U."/>
        </authorList>
    </citation>
    <scope>NUCLEOTIDE SEQUENCE [LARGE SCALE GENOMIC DNA]</scope>
    <source>
        <strain evidence="7 8">DB0629</strain>
    </source>
</reference>
<organism evidence="7 8">
    <name type="scientific">Nakamurella aerolata</name>
    <dbReference type="NCBI Taxonomy" id="1656892"/>
    <lineage>
        <taxon>Bacteria</taxon>
        <taxon>Bacillati</taxon>
        <taxon>Actinomycetota</taxon>
        <taxon>Actinomycetes</taxon>
        <taxon>Nakamurellales</taxon>
        <taxon>Nakamurellaceae</taxon>
        <taxon>Nakamurella</taxon>
    </lineage>
</organism>
<feature type="transmembrane region" description="Helical" evidence="5">
    <location>
        <begin position="167"/>
        <end position="188"/>
    </location>
</feature>
<dbReference type="EMBL" id="JABEND010000001">
    <property type="protein sequence ID" value="NNG34425.1"/>
    <property type="molecule type" value="Genomic_DNA"/>
</dbReference>
<keyword evidence="5" id="KW-0813">Transport</keyword>
<dbReference type="GO" id="GO:0005886">
    <property type="term" value="C:plasma membrane"/>
    <property type="evidence" value="ECO:0007669"/>
    <property type="project" value="UniProtKB-SubCell"/>
</dbReference>
<dbReference type="InterPro" id="IPR035906">
    <property type="entry name" value="MetI-like_sf"/>
</dbReference>
<protein>
    <submittedName>
        <fullName evidence="7">ABC transporter permease</fullName>
    </submittedName>
</protein>
<feature type="transmembrane region" description="Helical" evidence="5">
    <location>
        <begin position="271"/>
        <end position="297"/>
    </location>
</feature>
<proteinExistence type="inferred from homology"/>
<comment type="subcellular location">
    <subcellularLocation>
        <location evidence="5">Cell membrane</location>
        <topology evidence="5">Multi-pass membrane protein</topology>
    </subcellularLocation>
    <subcellularLocation>
        <location evidence="1">Membrane</location>
        <topology evidence="1">Multi-pass membrane protein</topology>
    </subcellularLocation>
</comment>
<keyword evidence="2 5" id="KW-0812">Transmembrane</keyword>
<gene>
    <name evidence="7" type="ORF">HKD39_01550</name>
</gene>
<comment type="caution">
    <text evidence="7">The sequence shown here is derived from an EMBL/GenBank/DDBJ whole genome shotgun (WGS) entry which is preliminary data.</text>
</comment>
<evidence type="ECO:0000256" key="5">
    <source>
        <dbReference type="RuleBase" id="RU363032"/>
    </source>
</evidence>
<feature type="transmembrane region" description="Helical" evidence="5">
    <location>
        <begin position="226"/>
        <end position="251"/>
    </location>
</feature>
<keyword evidence="3 5" id="KW-1133">Transmembrane helix</keyword>
<keyword evidence="4 5" id="KW-0472">Membrane</keyword>
<sequence>MLPGDPVSTVLQSMQQQYGTTVQASGDLVARYRTEFGLDGSVIEQYLRFMKNLVLHQDFGPSLLSYPTPAQDVIGAALPWTIGLMGITAVLSWVIGVAAGAIAGWRRGRLGAEVTANVAIAFSQMPFYFVALVLVYVFSYLLGVLPNRSAYDSQLTPGWNLEFIGSVLQHGILPAVSIVVIGSLGWLLSTRMLIVPLLGEDFLSYAEAKGLRPSVILRKYALRNCYLPQVTAFGLGLGFIFNGNVLVEQLFSYPGLGSTLVAAIKLQDLNTIMGITSLAIFAVLTANFVLELVLPLLDPRIKGWR</sequence>